<protein>
    <submittedName>
        <fullName evidence="3">Uncharacterized protein</fullName>
    </submittedName>
</protein>
<gene>
    <name evidence="3" type="ORF">FRD01_16570</name>
</gene>
<reference evidence="3 4" key="1">
    <citation type="submission" date="2019-08" db="EMBL/GenBank/DDBJ databases">
        <authorList>
            <person name="Liang Q."/>
        </authorList>
    </citation>
    <scope>NUCLEOTIDE SEQUENCE [LARGE SCALE GENOMIC DNA]</scope>
    <source>
        <strain evidence="3 4">V1718</strain>
    </source>
</reference>
<feature type="compositionally biased region" description="Acidic residues" evidence="1">
    <location>
        <begin position="49"/>
        <end position="63"/>
    </location>
</feature>
<organism evidence="3 4">
    <name type="scientific">Microvenator marinus</name>
    <dbReference type="NCBI Taxonomy" id="2600177"/>
    <lineage>
        <taxon>Bacteria</taxon>
        <taxon>Deltaproteobacteria</taxon>
        <taxon>Bradymonadales</taxon>
        <taxon>Microvenatoraceae</taxon>
        <taxon>Microvenator</taxon>
    </lineage>
</organism>
<keyword evidence="4" id="KW-1185">Reference proteome</keyword>
<evidence type="ECO:0000313" key="4">
    <source>
        <dbReference type="Proteomes" id="UP000321595"/>
    </source>
</evidence>
<feature type="region of interest" description="Disordered" evidence="1">
    <location>
        <begin position="48"/>
        <end position="82"/>
    </location>
</feature>
<dbReference type="KEGG" id="bbae:FRD01_16570"/>
<feature type="chain" id="PRO_5023073194" evidence="2">
    <location>
        <begin position="23"/>
        <end position="1458"/>
    </location>
</feature>
<sequence>MKIRNLFTFALAGLVWTSSAQAQQDPTRIGAGQLPYIMVILDTSGSMEYTDDGDETYPEDGSGDEWVPGSNMGLDPSSPSPGPERFGPCFIWEPESCGDYQRPGWRMSPDIPEWGWDLINDSNQSHLRDRWDAIRGSSSTGIRLNPLSQPRHVTMKEILTGDMVLWTEDQISSSNTPLNPQLAPGCWFVPRQRDASIQSIDEQNYCSGQDRFEKLPDHAEPRPHFQETFDAQLDNGLLDVLSTSAIFAVGMLDGYREEMNDWPDKLNDDFDGDAPSSTAIARTSGTSEDQSDHYNLGLYQVVGPKKIDIPNSYLAEISRHVQVALVDSGYVHRQDSDPWKLSLKEKGGKNKSVQGRSELGLTYSTGVKDFLDEDVLGKQPIARATPLAAAVMDARQFIENDDRFSDDPYQECRSKQVVIVTDGFPDPELPGGAGSGLGSEGLAPIFGYTDLSKYNYATAEDEIHDFVHPTSSDYKFMSRVHVVALNAGADNATTARIADKMSEMAIQGQTCASYALGPDWMPAPHGACDPATRACLVGGQRSYSTYVPPDGDGSSASCLYPALILSPPQPGWTSSYRDFVQEALASTLGAIVGGAGVASRTRAVVSDFLDDDSLLGGGQYRVYSGSRIQGSAFWRGILNRETLPCDTSVANSFTEGTGLDDGNLLSQALHEDIGEQVKCGPVDEGDCSVTPADNRRIFTSIPVDELWDFDVDNYGAPPSNSYDTLHPVYQFRYDMMTTAEAKDEFRGTTLPGTVQNPQFAVGTRIPLYGDEIEDVLDDDTDWRPTPGLLDYFAVADSAELNKMFAVHRGRVPQKATGDPSTSRVLTGILNGNPVVVPPPIRDIPIESYRLFRATYGDRPTMMYTPTMDGQLHAIHVGELTGRIAVRDFVEDNSWADSQDAARTTAGASPDGTAAFQREAWAYIPNMVLRQLGGNSISQPYWMDGSPVVKDVRLCQPNPERNQNFQACRVLRDTAADESQYLTGDQQWRTVLVQGMGEAGTGYFAMDVTRTGGLRAGAASRSVDRPDPVVLWELTPEWETLQVRGLLNRSNTAASARVTGPTSMVTGLINLLDTQCNTAEKVWSQSLMGKSVSQPEIATIVVGYVQNGNTILEQRPVAVFGGGLPDGQNCGLPTGSAVYVVDLQTGSILRRFVHHMDGSTEVPFASENVGFTGSPTLYDSNVGAVATRGYIGDTRGRIFKIDLTSPNPEDWEMVMAVDPANNAAINSTSFSGPLGPAAGKPAIAVGPSRQLVVTYGLGEPGDTTTAGQTQAVISFEEDGNNFPINWYKIFPEGEKMTGDPLVFNRAVYFPTYAAPPGDACVPGAARIYGVNYYNESGSTDLEGIFDPADPDFEGGAADGLSVDPGGEYFQLDETLIRGLTLTLGPVCTGRGIGDASSDLDNSRYAVQQPQLIAQTGAAPDSGMSIRDKAPGGADAIGRITKNLARKRGPVVPLNWSLIY</sequence>
<dbReference type="Proteomes" id="UP000321595">
    <property type="component" value="Chromosome"/>
</dbReference>
<feature type="signal peptide" evidence="2">
    <location>
        <begin position="1"/>
        <end position="22"/>
    </location>
</feature>
<keyword evidence="2" id="KW-0732">Signal</keyword>
<name>A0A5B8XXR3_9DELT</name>
<proteinExistence type="predicted"/>
<evidence type="ECO:0000256" key="1">
    <source>
        <dbReference type="SAM" id="MobiDB-lite"/>
    </source>
</evidence>
<dbReference type="EMBL" id="CP042467">
    <property type="protein sequence ID" value="QED28823.1"/>
    <property type="molecule type" value="Genomic_DNA"/>
</dbReference>
<dbReference type="OrthoDB" id="7156875at2"/>
<accession>A0A5B8XXR3</accession>
<evidence type="ECO:0000256" key="2">
    <source>
        <dbReference type="SAM" id="SignalP"/>
    </source>
</evidence>
<evidence type="ECO:0000313" key="3">
    <source>
        <dbReference type="EMBL" id="QED28823.1"/>
    </source>
</evidence>
<dbReference type="RefSeq" id="WP_146961595.1">
    <property type="nucleotide sequence ID" value="NZ_CP042467.1"/>
</dbReference>